<evidence type="ECO:0000313" key="1">
    <source>
        <dbReference type="EMBL" id="ETO01495.1"/>
    </source>
</evidence>
<comment type="caution">
    <text evidence="1">The sequence shown here is derived from an EMBL/GenBank/DDBJ whole genome shotgun (WGS) entry which is preliminary data.</text>
</comment>
<organism evidence="1 2">
    <name type="scientific">Reticulomyxa filosa</name>
    <dbReference type="NCBI Taxonomy" id="46433"/>
    <lineage>
        <taxon>Eukaryota</taxon>
        <taxon>Sar</taxon>
        <taxon>Rhizaria</taxon>
        <taxon>Retaria</taxon>
        <taxon>Foraminifera</taxon>
        <taxon>Monothalamids</taxon>
        <taxon>Reticulomyxidae</taxon>
        <taxon>Reticulomyxa</taxon>
    </lineage>
</organism>
<dbReference type="AlphaFoldDB" id="X6LL94"/>
<feature type="non-terminal residue" evidence="1">
    <location>
        <position position="166"/>
    </location>
</feature>
<proteinExistence type="predicted"/>
<dbReference type="EMBL" id="ASPP01038140">
    <property type="protein sequence ID" value="ETO01495.1"/>
    <property type="molecule type" value="Genomic_DNA"/>
</dbReference>
<reference evidence="1 2" key="1">
    <citation type="journal article" date="2013" name="Curr. Biol.">
        <title>The Genome of the Foraminiferan Reticulomyxa filosa.</title>
        <authorList>
            <person name="Glockner G."/>
            <person name="Hulsmann N."/>
            <person name="Schleicher M."/>
            <person name="Noegel A.A."/>
            <person name="Eichinger L."/>
            <person name="Gallinger C."/>
            <person name="Pawlowski J."/>
            <person name="Sierra R."/>
            <person name="Euteneuer U."/>
            <person name="Pillet L."/>
            <person name="Moustafa A."/>
            <person name="Platzer M."/>
            <person name="Groth M."/>
            <person name="Szafranski K."/>
            <person name="Schliwa M."/>
        </authorList>
    </citation>
    <scope>NUCLEOTIDE SEQUENCE [LARGE SCALE GENOMIC DNA]</scope>
</reference>
<sequence length="166" mass="19791">NKINIFRDLCEFIQTTLETLNSVIKEQKIDAMLCDFIKSKKNEAHIKTLWIAKDKGIDEQVWKDTLDKYENFKQISSNFKTVVRGYFETTPEDLRTFHEDVEKLDHYYLSDIEKKCAGSMKVLNSFKNDMQLMIDREDSELFRKMWTKRRSTYSQNPISTMNAFMD</sequence>
<feature type="non-terminal residue" evidence="1">
    <location>
        <position position="1"/>
    </location>
</feature>
<name>X6LL94_RETFI</name>
<evidence type="ECO:0000313" key="2">
    <source>
        <dbReference type="Proteomes" id="UP000023152"/>
    </source>
</evidence>
<dbReference type="Proteomes" id="UP000023152">
    <property type="component" value="Unassembled WGS sequence"/>
</dbReference>
<keyword evidence="2" id="KW-1185">Reference proteome</keyword>
<protein>
    <submittedName>
        <fullName evidence="1">Uncharacterized protein</fullName>
    </submittedName>
</protein>
<gene>
    <name evidence="1" type="ORF">RFI_35945</name>
</gene>
<accession>X6LL94</accession>